<dbReference type="AlphaFoldDB" id="A0AAW9CTK8"/>
<proteinExistence type="predicted"/>
<comment type="caution">
    <text evidence="1">The sequence shown here is derived from an EMBL/GenBank/DDBJ whole genome shotgun (WGS) entry which is preliminary data.</text>
</comment>
<gene>
    <name evidence="1" type="ORF">C7S16_6268</name>
</gene>
<dbReference type="Proteomes" id="UP001272137">
    <property type="component" value="Unassembled WGS sequence"/>
</dbReference>
<organism evidence="1 2">
    <name type="scientific">Burkholderia thailandensis</name>
    <dbReference type="NCBI Taxonomy" id="57975"/>
    <lineage>
        <taxon>Bacteria</taxon>
        <taxon>Pseudomonadati</taxon>
        <taxon>Pseudomonadota</taxon>
        <taxon>Betaproteobacteria</taxon>
        <taxon>Burkholderiales</taxon>
        <taxon>Burkholderiaceae</taxon>
        <taxon>Burkholderia</taxon>
        <taxon>pseudomallei group</taxon>
    </lineage>
</organism>
<reference evidence="1" key="1">
    <citation type="submission" date="2018-08" db="EMBL/GenBank/DDBJ databases">
        <title>Identification of Burkholderia cepacia strains that express a Burkholderia pseudomallei-like capsular polysaccharide.</title>
        <authorList>
            <person name="Burtnick M.N."/>
            <person name="Vongsouvath M."/>
            <person name="Newton P."/>
            <person name="Wuthiekanun V."/>
            <person name="Limmathurotsakul D."/>
            <person name="Brett P.J."/>
            <person name="Chantratita N."/>
            <person name="Dance D.A."/>
        </authorList>
    </citation>
    <scope>NUCLEOTIDE SEQUENCE</scope>
    <source>
        <strain evidence="1">SBXCC001</strain>
    </source>
</reference>
<name>A0AAW9CTK8_BURTH</name>
<dbReference type="EMBL" id="QXCT01000001">
    <property type="protein sequence ID" value="MDW9252378.1"/>
    <property type="molecule type" value="Genomic_DNA"/>
</dbReference>
<sequence length="37" mass="3846">MSAHPASSARMSNPFRMPMFACGGRRGGTAARRHGGA</sequence>
<evidence type="ECO:0000313" key="1">
    <source>
        <dbReference type="EMBL" id="MDW9252378.1"/>
    </source>
</evidence>
<protein>
    <submittedName>
        <fullName evidence="1">Uncharacterized protein</fullName>
    </submittedName>
</protein>
<evidence type="ECO:0000313" key="2">
    <source>
        <dbReference type="Proteomes" id="UP001272137"/>
    </source>
</evidence>
<accession>A0AAW9CTK8</accession>